<dbReference type="InterPro" id="IPR036047">
    <property type="entry name" value="F-box-like_dom_sf"/>
</dbReference>
<protein>
    <recommendedName>
        <fullName evidence="2">F-box domain-containing protein</fullName>
    </recommendedName>
</protein>
<feature type="region of interest" description="Disordered" evidence="1">
    <location>
        <begin position="1"/>
        <end position="39"/>
    </location>
</feature>
<feature type="compositionally biased region" description="Basic and acidic residues" evidence="1">
    <location>
        <begin position="1"/>
        <end position="12"/>
    </location>
</feature>
<sequence length="937" mass="97098">MSGPEQREEAWDHPAATDPRLDGVSEGGGGEGCPGGGEAWAGAEATAGVAKEVEADWALIPRELLEQVLCLLPPPPALLSAALACRGWAVVAAPELGRRRTEGARARWAAASRALPVFSRALAEVEEEDIRSLADLESPSPPVAQLFFALDLLWRRHERRKQWPVRGPPDQLCDPEALDAVDRALRGSDLAPAEWDLEDPAWRQGRWEAARGMLRSPHFPKPSLLEALPLSPAALARLRRRMGLTAAGLGGGSEPGPRLPLLVPGLAEWLMGAEELMQAEYVAMAAQEWAWPNTFARSITEKQTGDLDNASPSAAAHAGHAADSAAGSLGAGSGGECPPAQSSMRAAVQATQVAADMVLSARLQHVRKLNQEAAGMVLQMLDPDADAVSHLFAVLRWPALPPPPPRDAALGDVLAAGERWHSALAEAAVAVAVAAGEPAAPAGLAVLQGVVTMLQQEATARLGRLREAVQHEAAAVSQVEQLVRDMLKRLDGVSEGGGGEGISGGGKGCPRTGEPRAGAEATAGVAKEVEAERVAETDWSLLPRELLEQVLCRLAPPPALLSAARVCRGWAVVAAPELGRRRTAGHGRALAEADLDVVRSLAEEESPPPPPAVVQLLFAVDLLWRRHERRKGWPVQLLGSLEGHSASLAEEDRELSGSDPGPEEWDLEDPAWREGCLKTARRWTQIPMATSLPRALPLSTAALALLRRRMGLTAAGAGSGPGPRLPLQVPGEVAAHSPAAGRLAEWMMGAQELMQAWYEAAAAQDWTWPEAVAARNQQQGPGPAGVAANAVPVGATGCALGLPALPPPPPHDAALGEVLAGAEGVQAALAAAVAAMAAAGVAGEEGLPEALQEATAVVERLRDEAQDVGRIAASRRLADTAGPAGPAIAAHPARGVASGARLVAAEALQTAPGVANVAAAAAQEGTAGGAEGVPVCA</sequence>
<dbReference type="SUPFAM" id="SSF81383">
    <property type="entry name" value="F-box domain"/>
    <property type="match status" value="2"/>
</dbReference>
<reference evidence="3" key="1">
    <citation type="journal article" date="2020" name="bioRxiv">
        <title>Comparative genomics of Chlamydomonas.</title>
        <authorList>
            <person name="Craig R.J."/>
            <person name="Hasan A.R."/>
            <person name="Ness R.W."/>
            <person name="Keightley P.D."/>
        </authorList>
    </citation>
    <scope>NUCLEOTIDE SEQUENCE</scope>
    <source>
        <strain evidence="3">CCAP 11/70</strain>
    </source>
</reference>
<dbReference type="CDD" id="cd09917">
    <property type="entry name" value="F-box_SF"/>
    <property type="match status" value="1"/>
</dbReference>
<keyword evidence="4" id="KW-1185">Reference proteome</keyword>
<feature type="domain" description="F-box" evidence="2">
    <location>
        <begin position="542"/>
        <end position="582"/>
    </location>
</feature>
<dbReference type="AlphaFoldDB" id="A0A835XRM8"/>
<dbReference type="SMART" id="SM00256">
    <property type="entry name" value="FBOX"/>
    <property type="match status" value="2"/>
</dbReference>
<dbReference type="Proteomes" id="UP000612055">
    <property type="component" value="Unassembled WGS sequence"/>
</dbReference>
<proteinExistence type="predicted"/>
<accession>A0A835XRM8</accession>
<comment type="caution">
    <text evidence="3">The sequence shown here is derived from an EMBL/GenBank/DDBJ whole genome shotgun (WGS) entry which is preliminary data.</text>
</comment>
<feature type="compositionally biased region" description="Gly residues" evidence="1">
    <location>
        <begin position="25"/>
        <end position="39"/>
    </location>
</feature>
<feature type="compositionally biased region" description="Gly residues" evidence="1">
    <location>
        <begin position="494"/>
        <end position="508"/>
    </location>
</feature>
<gene>
    <name evidence="3" type="ORF">HYH03_013099</name>
</gene>
<evidence type="ECO:0000313" key="3">
    <source>
        <dbReference type="EMBL" id="KAG2488415.1"/>
    </source>
</evidence>
<dbReference type="EMBL" id="JAEHOE010000084">
    <property type="protein sequence ID" value="KAG2488415.1"/>
    <property type="molecule type" value="Genomic_DNA"/>
</dbReference>
<feature type="region of interest" description="Disordered" evidence="1">
    <location>
        <begin position="494"/>
        <end position="525"/>
    </location>
</feature>
<name>A0A835XRM8_9CHLO</name>
<dbReference type="Pfam" id="PF12937">
    <property type="entry name" value="F-box-like"/>
    <property type="match status" value="1"/>
</dbReference>
<evidence type="ECO:0000259" key="2">
    <source>
        <dbReference type="SMART" id="SM00256"/>
    </source>
</evidence>
<organism evidence="3 4">
    <name type="scientific">Edaphochlamys debaryana</name>
    <dbReference type="NCBI Taxonomy" id="47281"/>
    <lineage>
        <taxon>Eukaryota</taxon>
        <taxon>Viridiplantae</taxon>
        <taxon>Chlorophyta</taxon>
        <taxon>core chlorophytes</taxon>
        <taxon>Chlorophyceae</taxon>
        <taxon>CS clade</taxon>
        <taxon>Chlamydomonadales</taxon>
        <taxon>Chlamydomonadales incertae sedis</taxon>
        <taxon>Edaphochlamys</taxon>
    </lineage>
</organism>
<feature type="domain" description="F-box" evidence="2">
    <location>
        <begin position="60"/>
        <end position="100"/>
    </location>
</feature>
<feature type="region of interest" description="Disordered" evidence="1">
    <location>
        <begin position="304"/>
        <end position="343"/>
    </location>
</feature>
<evidence type="ECO:0000313" key="4">
    <source>
        <dbReference type="Proteomes" id="UP000612055"/>
    </source>
</evidence>
<feature type="region of interest" description="Disordered" evidence="1">
    <location>
        <begin position="648"/>
        <end position="668"/>
    </location>
</feature>
<dbReference type="InterPro" id="IPR001810">
    <property type="entry name" value="F-box_dom"/>
</dbReference>
<dbReference type="Gene3D" id="1.20.1280.50">
    <property type="match status" value="1"/>
</dbReference>
<evidence type="ECO:0000256" key="1">
    <source>
        <dbReference type="SAM" id="MobiDB-lite"/>
    </source>
</evidence>
<feature type="compositionally biased region" description="Low complexity" evidence="1">
    <location>
        <begin position="310"/>
        <end position="328"/>
    </location>
</feature>